<keyword evidence="4" id="KW-1185">Reference proteome</keyword>
<reference evidence="3 4" key="1">
    <citation type="submission" date="2019-03" db="EMBL/GenBank/DDBJ databases">
        <title>Draft genome of Brevundimonas sp. a heavy metal resistant soil bacteria.</title>
        <authorList>
            <person name="Soto J."/>
        </authorList>
    </citation>
    <scope>NUCLEOTIDE SEQUENCE [LARGE SCALE GENOMIC DNA]</scope>
    <source>
        <strain evidence="3 4">B-10</strain>
    </source>
</reference>
<evidence type="ECO:0000259" key="2">
    <source>
        <dbReference type="Pfam" id="PF07811"/>
    </source>
</evidence>
<organism evidence="3 4">
    <name type="scientific">Brevundimonas intermedia</name>
    <dbReference type="NCBI Taxonomy" id="74315"/>
    <lineage>
        <taxon>Bacteria</taxon>
        <taxon>Pseudomonadati</taxon>
        <taxon>Pseudomonadota</taxon>
        <taxon>Alphaproteobacteria</taxon>
        <taxon>Caulobacterales</taxon>
        <taxon>Caulobacteraceae</taxon>
        <taxon>Brevundimonas</taxon>
    </lineage>
</organism>
<keyword evidence="1" id="KW-1133">Transmembrane helix</keyword>
<dbReference type="Pfam" id="PF07811">
    <property type="entry name" value="TadE"/>
    <property type="match status" value="1"/>
</dbReference>
<dbReference type="EMBL" id="SPVH01000006">
    <property type="protein sequence ID" value="TFW12474.1"/>
    <property type="molecule type" value="Genomic_DNA"/>
</dbReference>
<dbReference type="OrthoDB" id="7356451at2"/>
<dbReference type="AlphaFoldDB" id="A0A4Y9RTQ9"/>
<accession>A0A4Y9RTQ9</accession>
<feature type="domain" description="TadE-like" evidence="2">
    <location>
        <begin position="13"/>
        <end position="55"/>
    </location>
</feature>
<gene>
    <name evidence="3" type="ORF">EGY25_10725</name>
</gene>
<protein>
    <submittedName>
        <fullName evidence="3">Pilus assembly protein</fullName>
    </submittedName>
</protein>
<dbReference type="Proteomes" id="UP000298216">
    <property type="component" value="Unassembled WGS sequence"/>
</dbReference>
<name>A0A4Y9RTQ9_9CAUL</name>
<evidence type="ECO:0000256" key="1">
    <source>
        <dbReference type="SAM" id="Phobius"/>
    </source>
</evidence>
<evidence type="ECO:0000313" key="4">
    <source>
        <dbReference type="Proteomes" id="UP000298216"/>
    </source>
</evidence>
<dbReference type="InterPro" id="IPR012495">
    <property type="entry name" value="TadE-like_dom"/>
</dbReference>
<dbReference type="RefSeq" id="WP_135194954.1">
    <property type="nucleotide sequence ID" value="NZ_SPVH01000006.1"/>
</dbReference>
<feature type="transmembrane region" description="Helical" evidence="1">
    <location>
        <begin position="21"/>
        <end position="41"/>
    </location>
</feature>
<sequence>MERSIRRRPDRQGAAAVEFALVGPLFIGILIAIVVYGFWFLSAQSVQSLAAEGARAGIAGLDAAEQTRLSQAVVMARGRDMGLQPDRLSSQVQTDHSSLRVVVAYDLSDHPILLIGGFLPQPPKTIARSAAIQIGDQ</sequence>
<evidence type="ECO:0000313" key="3">
    <source>
        <dbReference type="EMBL" id="TFW12474.1"/>
    </source>
</evidence>
<keyword evidence="1" id="KW-0812">Transmembrane</keyword>
<proteinExistence type="predicted"/>
<comment type="caution">
    <text evidence="3">The sequence shown here is derived from an EMBL/GenBank/DDBJ whole genome shotgun (WGS) entry which is preliminary data.</text>
</comment>
<keyword evidence="1" id="KW-0472">Membrane</keyword>